<keyword evidence="1" id="KW-0479">Metal-binding</keyword>
<feature type="transmembrane region" description="Helical" evidence="3">
    <location>
        <begin position="194"/>
        <end position="215"/>
    </location>
</feature>
<keyword evidence="4" id="KW-0732">Signal</keyword>
<dbReference type="Proteomes" id="UP000187455">
    <property type="component" value="Unassembled WGS sequence"/>
</dbReference>
<sequence>MFSRYMFSLIGLLAAVSSLQIRKDVVEIENDVVVSVEGSVIYDSARNFVESLPFAPLPSQDSTKGILYSIDSDFNCIPTTRSNEYFSDKYIRIALIQSTSCSIKNQVQQAALDGSRGAIVYSENSTTPELKSFYSAQLDGFGVKIPVYIADSTVGTFLKRQLNEIKLENNFKSADQKKKGIFISLIPNPKKSNWYIVLISIVSAVLFACLMYILYSRLRSRKNSYDSLTDPNHTSSDPRKRNFSNSSVSKKLQVRRLTSRDIEKNTNRSSSLTSYLLSSDNINNSSRTFEYKHNNGLKGHTTCSMCLDDFIQNSKIRKLPCGHKFHTECIDPWLMKQSALCPICRYDTRRHLKNSVYSKFDNISLDQDKTQVSQKKTMGSVFKTAYNSAKNKISPEKSHCSRSKVPERNQSLERIHQANNSNSIRFSKPSLSPPFSETDIDASHINIFSSSSVNLKK</sequence>
<organism evidence="6 7">
    <name type="scientific">Smittium mucronatum</name>
    <dbReference type="NCBI Taxonomy" id="133383"/>
    <lineage>
        <taxon>Eukaryota</taxon>
        <taxon>Fungi</taxon>
        <taxon>Fungi incertae sedis</taxon>
        <taxon>Zoopagomycota</taxon>
        <taxon>Kickxellomycotina</taxon>
        <taxon>Harpellomycetes</taxon>
        <taxon>Harpellales</taxon>
        <taxon>Legeriomycetaceae</taxon>
        <taxon>Smittium</taxon>
    </lineage>
</organism>
<keyword evidence="3" id="KW-0472">Membrane</keyword>
<feature type="chain" id="PRO_5012728983" evidence="4">
    <location>
        <begin position="19"/>
        <end position="457"/>
    </location>
</feature>
<dbReference type="InterPro" id="IPR013083">
    <property type="entry name" value="Znf_RING/FYVE/PHD"/>
</dbReference>
<feature type="region of interest" description="Disordered" evidence="2">
    <location>
        <begin position="224"/>
        <end position="250"/>
    </location>
</feature>
<dbReference type="PANTHER" id="PTHR45676">
    <property type="entry name" value="RING-H2 FINGER PROTEIN ATL51-RELATED"/>
    <property type="match status" value="1"/>
</dbReference>
<accession>A0A1R0GT59</accession>
<evidence type="ECO:0000313" key="6">
    <source>
        <dbReference type="EMBL" id="OLY80065.1"/>
    </source>
</evidence>
<keyword evidence="3 6" id="KW-0812">Transmembrane</keyword>
<dbReference type="Gene3D" id="3.30.40.10">
    <property type="entry name" value="Zinc/RING finger domain, C3HC4 (zinc finger)"/>
    <property type="match status" value="1"/>
</dbReference>
<evidence type="ECO:0000259" key="5">
    <source>
        <dbReference type="PROSITE" id="PS50089"/>
    </source>
</evidence>
<evidence type="ECO:0000256" key="1">
    <source>
        <dbReference type="PROSITE-ProRule" id="PRU00175"/>
    </source>
</evidence>
<dbReference type="CDD" id="cd16454">
    <property type="entry name" value="RING-H2_PA-TM-RING"/>
    <property type="match status" value="1"/>
</dbReference>
<keyword evidence="7" id="KW-1185">Reference proteome</keyword>
<evidence type="ECO:0000256" key="3">
    <source>
        <dbReference type="SAM" id="Phobius"/>
    </source>
</evidence>
<dbReference type="SUPFAM" id="SSF57850">
    <property type="entry name" value="RING/U-box"/>
    <property type="match status" value="1"/>
</dbReference>
<name>A0A1R0GT59_9FUNG</name>
<evidence type="ECO:0000313" key="7">
    <source>
        <dbReference type="Proteomes" id="UP000187455"/>
    </source>
</evidence>
<dbReference type="GO" id="GO:0008270">
    <property type="term" value="F:zinc ion binding"/>
    <property type="evidence" value="ECO:0007669"/>
    <property type="project" value="UniProtKB-KW"/>
</dbReference>
<dbReference type="InterPro" id="IPR001841">
    <property type="entry name" value="Znf_RING"/>
</dbReference>
<evidence type="ECO:0000256" key="4">
    <source>
        <dbReference type="SAM" id="SignalP"/>
    </source>
</evidence>
<dbReference type="EMBL" id="LSSL01003813">
    <property type="protein sequence ID" value="OLY80065.1"/>
    <property type="molecule type" value="Genomic_DNA"/>
</dbReference>
<keyword evidence="1" id="KW-0862">Zinc</keyword>
<keyword evidence="3" id="KW-1133">Transmembrane helix</keyword>
<dbReference type="AlphaFoldDB" id="A0A1R0GT59"/>
<dbReference type="OrthoDB" id="8062037at2759"/>
<reference evidence="6 7" key="1">
    <citation type="journal article" date="2016" name="Mol. Biol. Evol.">
        <title>Genome-Wide Survey of Gut Fungi (Harpellales) Reveals the First Horizontally Transferred Ubiquitin Gene from a Mosquito Host.</title>
        <authorList>
            <person name="Wang Y."/>
            <person name="White M.M."/>
            <person name="Kvist S."/>
            <person name="Moncalvo J.M."/>
        </authorList>
    </citation>
    <scope>NUCLEOTIDE SEQUENCE [LARGE SCALE GENOMIC DNA]</scope>
    <source>
        <strain evidence="6 7">ALG-7-W6</strain>
    </source>
</reference>
<protein>
    <submittedName>
        <fullName evidence="6">Receptor homology region, transmembrane domain-and RING domain-containing protein 5</fullName>
    </submittedName>
</protein>
<gene>
    <name evidence="6" type="ORF">AYI68_g5847</name>
</gene>
<proteinExistence type="predicted"/>
<comment type="caution">
    <text evidence="6">The sequence shown here is derived from an EMBL/GenBank/DDBJ whole genome shotgun (WGS) entry which is preliminary data.</text>
</comment>
<evidence type="ECO:0000256" key="2">
    <source>
        <dbReference type="SAM" id="MobiDB-lite"/>
    </source>
</evidence>
<dbReference type="GO" id="GO:0016567">
    <property type="term" value="P:protein ubiquitination"/>
    <property type="evidence" value="ECO:0007669"/>
    <property type="project" value="TreeGrafter"/>
</dbReference>
<dbReference type="PANTHER" id="PTHR45676:SF159">
    <property type="entry name" value="RING-H2 FINGER PROTEIN ATL51"/>
    <property type="match status" value="1"/>
</dbReference>
<feature type="signal peptide" evidence="4">
    <location>
        <begin position="1"/>
        <end position="18"/>
    </location>
</feature>
<feature type="compositionally biased region" description="Polar residues" evidence="2">
    <location>
        <begin position="225"/>
        <end position="235"/>
    </location>
</feature>
<dbReference type="SMART" id="SM00184">
    <property type="entry name" value="RING"/>
    <property type="match status" value="1"/>
</dbReference>
<dbReference type="Pfam" id="PF13639">
    <property type="entry name" value="zf-RING_2"/>
    <property type="match status" value="1"/>
</dbReference>
<dbReference type="PROSITE" id="PS50089">
    <property type="entry name" value="ZF_RING_2"/>
    <property type="match status" value="1"/>
</dbReference>
<dbReference type="Gene3D" id="3.50.30.30">
    <property type="match status" value="1"/>
</dbReference>
<keyword evidence="1" id="KW-0863">Zinc-finger</keyword>
<keyword evidence="6" id="KW-0675">Receptor</keyword>
<feature type="domain" description="RING-type" evidence="5">
    <location>
        <begin position="303"/>
        <end position="345"/>
    </location>
</feature>